<dbReference type="Pfam" id="PF16828">
    <property type="entry name" value="GAGBD"/>
    <property type="match status" value="1"/>
</dbReference>
<dbReference type="InterPro" id="IPR038349">
    <property type="entry name" value="GAG_BD_sf"/>
</dbReference>
<name>A0AAV5AXD9_9FLAO</name>
<keyword evidence="5" id="KW-1185">Reference proteome</keyword>
<dbReference type="Proteomes" id="UP001208692">
    <property type="component" value="Unassembled WGS sequence"/>
</dbReference>
<evidence type="ECO:0000259" key="1">
    <source>
        <dbReference type="Pfam" id="PF16828"/>
    </source>
</evidence>
<proteinExistence type="predicted"/>
<sequence length="275" mass="31764">MTMHCKKNDNVLNPDNGKIDSQKEEKLRDFKLEKDAVQLYIGQSVKVKILSGNGIYTIAFSENGDKVAQIVLSEDKQAFIVKGISKGRIIATVTDTKKQTMQTISITVFIPKIPEQERIADYMSPDRLSIEDIKKKAEEYYQQYKALEVEINKLPELTDELYKAHKRTQEPITKFLKDLEVSFKNNPTDEIIKKAYDDFFSYGIVFQTIELMARKAEQFRKQYPNESHIRDLISKTFDGLHSSQEGQDLVSGFNKETLPKYNEIVKFVNELNAKF</sequence>
<evidence type="ECO:0000313" key="5">
    <source>
        <dbReference type="Proteomes" id="UP001208692"/>
    </source>
</evidence>
<dbReference type="InterPro" id="IPR031792">
    <property type="entry name" value="GAG_BD"/>
</dbReference>
<reference evidence="2 5" key="1">
    <citation type="submission" date="2021-11" db="EMBL/GenBank/DDBJ databases">
        <title>Draft genome sequence of Capnocytophaga sp. strain KC07075 isolated from cat oral cavity.</title>
        <authorList>
            <person name="Suzuki M."/>
            <person name="Imaoka K."/>
            <person name="Kimura M."/>
            <person name="Morikawa S."/>
            <person name="Maeda K."/>
        </authorList>
    </citation>
    <scope>NUCLEOTIDE SEQUENCE</scope>
    <source>
        <strain evidence="2">KC07075</strain>
        <strain evidence="3 5">KC07079</strain>
    </source>
</reference>
<dbReference type="EMBL" id="BQKA01000006">
    <property type="protein sequence ID" value="GJM49357.1"/>
    <property type="molecule type" value="Genomic_DNA"/>
</dbReference>
<evidence type="ECO:0000313" key="2">
    <source>
        <dbReference type="EMBL" id="GJM49357.1"/>
    </source>
</evidence>
<dbReference type="EMBL" id="BQKB01000013">
    <property type="protein sequence ID" value="GJM52508.1"/>
    <property type="molecule type" value="Genomic_DNA"/>
</dbReference>
<dbReference type="Proteomes" id="UP001207736">
    <property type="component" value="Unassembled WGS sequence"/>
</dbReference>
<dbReference type="AlphaFoldDB" id="A0AAV5AXD9"/>
<accession>A0AAV5AXD9</accession>
<protein>
    <recommendedName>
        <fullName evidence="1">Surface antigen GAG-binding domain-containing protein</fullName>
    </recommendedName>
</protein>
<feature type="domain" description="Surface antigen GAG-binding" evidence="1">
    <location>
        <begin position="130"/>
        <end position="272"/>
    </location>
</feature>
<comment type="caution">
    <text evidence="2">The sequence shown here is derived from an EMBL/GenBank/DDBJ whole genome shotgun (WGS) entry which is preliminary data.</text>
</comment>
<organism evidence="2 4">
    <name type="scientific">Capnocytophaga catalasegens</name>
    <dbReference type="NCBI Taxonomy" id="1004260"/>
    <lineage>
        <taxon>Bacteria</taxon>
        <taxon>Pseudomonadati</taxon>
        <taxon>Bacteroidota</taxon>
        <taxon>Flavobacteriia</taxon>
        <taxon>Flavobacteriales</taxon>
        <taxon>Flavobacteriaceae</taxon>
        <taxon>Capnocytophaga</taxon>
    </lineage>
</organism>
<gene>
    <name evidence="2" type="ORF">RCZ15_03320</name>
    <name evidence="3" type="ORF">RCZ16_08250</name>
</gene>
<dbReference type="Gene3D" id="1.20.140.130">
    <property type="match status" value="1"/>
</dbReference>
<evidence type="ECO:0000313" key="4">
    <source>
        <dbReference type="Proteomes" id="UP001207736"/>
    </source>
</evidence>
<evidence type="ECO:0000313" key="3">
    <source>
        <dbReference type="EMBL" id="GJM52508.1"/>
    </source>
</evidence>